<comment type="caution">
    <text evidence="4">The sequence shown here is derived from an EMBL/GenBank/DDBJ whole genome shotgun (WGS) entry which is preliminary data.</text>
</comment>
<protein>
    <recommendedName>
        <fullName evidence="6">TBC domain-containing protein kinase-like protein</fullName>
    </recommendedName>
</protein>
<organism evidence="4 5">
    <name type="scientific">Bursaphelenchus okinawaensis</name>
    <dbReference type="NCBI Taxonomy" id="465554"/>
    <lineage>
        <taxon>Eukaryota</taxon>
        <taxon>Metazoa</taxon>
        <taxon>Ecdysozoa</taxon>
        <taxon>Nematoda</taxon>
        <taxon>Chromadorea</taxon>
        <taxon>Rhabditida</taxon>
        <taxon>Tylenchina</taxon>
        <taxon>Tylenchomorpha</taxon>
        <taxon>Aphelenchoidea</taxon>
        <taxon>Aphelenchoididae</taxon>
        <taxon>Bursaphelenchus</taxon>
    </lineage>
</organism>
<keyword evidence="1" id="KW-0343">GTPase activation</keyword>
<evidence type="ECO:0000313" key="5">
    <source>
        <dbReference type="Proteomes" id="UP000614601"/>
    </source>
</evidence>
<evidence type="ECO:0000313" key="4">
    <source>
        <dbReference type="EMBL" id="CAD5216342.1"/>
    </source>
</evidence>
<dbReference type="Pfam" id="PF00566">
    <property type="entry name" value="RabGAP-TBC"/>
    <property type="match status" value="1"/>
</dbReference>
<evidence type="ECO:0000259" key="2">
    <source>
        <dbReference type="PROSITE" id="PS50011"/>
    </source>
</evidence>
<dbReference type="PANTHER" id="PTHR22957:SF168">
    <property type="entry name" value="TBC DOMAIN-CONTAINING PROTEIN KINASE-LIKE PROTEIN"/>
    <property type="match status" value="1"/>
</dbReference>
<dbReference type="Gene3D" id="1.10.8.270">
    <property type="entry name" value="putative rabgap domain of human tbc1 domain family member 14 like domains"/>
    <property type="match status" value="1"/>
</dbReference>
<dbReference type="PROSITE" id="PS50011">
    <property type="entry name" value="PROTEIN_KINASE_DOM"/>
    <property type="match status" value="1"/>
</dbReference>
<keyword evidence="5" id="KW-1185">Reference proteome</keyword>
<dbReference type="InterPro" id="IPR000719">
    <property type="entry name" value="Prot_kinase_dom"/>
</dbReference>
<dbReference type="GO" id="GO:0005524">
    <property type="term" value="F:ATP binding"/>
    <property type="evidence" value="ECO:0007669"/>
    <property type="project" value="InterPro"/>
</dbReference>
<dbReference type="Proteomes" id="UP000614601">
    <property type="component" value="Unassembled WGS sequence"/>
</dbReference>
<proteinExistence type="predicted"/>
<dbReference type="SUPFAM" id="SSF47923">
    <property type="entry name" value="Ypt/Rab-GAP domain of gyp1p"/>
    <property type="match status" value="2"/>
</dbReference>
<name>A0A811KJA1_9BILA</name>
<feature type="domain" description="Protein kinase" evidence="2">
    <location>
        <begin position="1"/>
        <end position="281"/>
    </location>
</feature>
<dbReference type="EMBL" id="CAJFDH010000003">
    <property type="protein sequence ID" value="CAD5216342.1"/>
    <property type="molecule type" value="Genomic_DNA"/>
</dbReference>
<reference evidence="4" key="1">
    <citation type="submission" date="2020-09" db="EMBL/GenBank/DDBJ databases">
        <authorList>
            <person name="Kikuchi T."/>
        </authorList>
    </citation>
    <scope>NUCLEOTIDE SEQUENCE</scope>
    <source>
        <strain evidence="4">SH1</strain>
    </source>
</reference>
<dbReference type="GO" id="GO:0004672">
    <property type="term" value="F:protein kinase activity"/>
    <property type="evidence" value="ECO:0007669"/>
    <property type="project" value="InterPro"/>
</dbReference>
<dbReference type="InterPro" id="IPR035969">
    <property type="entry name" value="Rab-GAP_TBC_sf"/>
</dbReference>
<dbReference type="AlphaFoldDB" id="A0A811KJA1"/>
<dbReference type="Proteomes" id="UP000783686">
    <property type="component" value="Unassembled WGS sequence"/>
</dbReference>
<dbReference type="FunFam" id="1.10.8.270:FF:000044">
    <property type="entry name" value="TBC Kinase homolog"/>
    <property type="match status" value="1"/>
</dbReference>
<dbReference type="SUPFAM" id="SSF56112">
    <property type="entry name" value="Protein kinase-like (PK-like)"/>
    <property type="match status" value="1"/>
</dbReference>
<sequence length="834" mass="95260">MSKNVLFGAVCLACTDTNVPSEYLDAGELNIPQAESLLATPPAISLALGRFFDLKRLQHQNLCQYLDLQSCRTVQNVIIFISEHYEDRLWDHYLSKNLTIDQCYAVAAQIVDAVTYLHKNTVVAGQLSLNDLVVAGKEDLTVKLSRYGLYHVGKGCANHVIGSIYYLAPERIATLKYDCYATFKSDIWAIGIVLLEMFGGFRLSDVWGLKQMLSVLQGLIVKAEKTSLYQLLIDRVHSVFSKPEQLKQIPKNIKEIISECLQILPSKRPTAEVLLEKLKVISKQNDNKDNYKCKVRDLLDDRSKVPIAVPQRPLHELYYLWNLCGSDVSSILIHKKFIQMNAPIRSIPTMVVDDFQQYGNEECRKVQVTTDVVPLPCKNLNDRLKILNSIPFRDSIEISIDDRKYEKEFTKQSLVVKERDIDYQCRRMCRISRLIRCYPYKGDLLLKELAIDVPPVYRADAWLALLNLNKHDLDDVLSDVDALSEHPSDRQLHVDIPRCHQYDELMATPAAHHKLKVVLKSWLHKETDYVYWQGLDSLAAPFVYLNFNNLPQAFSCFRKFIDRYLNGFFVKDNSVLIKEYLSVFMQLLAFVDAELFTHMQDLDFQPELFAFSWFLTCFAHVFPLHKIFHLWDSLLLADSSFPIYVGVAILVQFKENLMNAQFNDAILLFSDLPDVRIDGVVSTAWKYYNSVPSGVTYREHSSESKKRAGYGLVSHQYEKPNYLDCAAPYVYSTDLKKLIASNEVLMVDLRSDFLHHRLSIPGSLCCAFEENGYTLTAFQSTVGNAVELAAKNGHTICLIDVNPFANAVQASWDLVRSATNRVCIYADDLSMAFN</sequence>
<feature type="domain" description="Rab-GAP TBC" evidence="3">
    <location>
        <begin position="452"/>
        <end position="638"/>
    </location>
</feature>
<dbReference type="InterPro" id="IPR011009">
    <property type="entry name" value="Kinase-like_dom_sf"/>
</dbReference>
<dbReference type="EMBL" id="CAJFCW020000003">
    <property type="protein sequence ID" value="CAG9105761.1"/>
    <property type="molecule type" value="Genomic_DNA"/>
</dbReference>
<dbReference type="InterPro" id="IPR000195">
    <property type="entry name" value="Rab-GAP-TBC_dom"/>
</dbReference>
<dbReference type="GO" id="GO:0005096">
    <property type="term" value="F:GTPase activator activity"/>
    <property type="evidence" value="ECO:0007669"/>
    <property type="project" value="UniProtKB-KW"/>
</dbReference>
<dbReference type="Gene3D" id="1.10.510.10">
    <property type="entry name" value="Transferase(Phosphotransferase) domain 1"/>
    <property type="match status" value="1"/>
</dbReference>
<dbReference type="PANTHER" id="PTHR22957">
    <property type="entry name" value="TBC1 DOMAIN FAMILY MEMBER GTPASE-ACTIVATING PROTEIN"/>
    <property type="match status" value="1"/>
</dbReference>
<accession>A0A811KJA1</accession>
<dbReference type="Gene3D" id="1.10.472.80">
    <property type="entry name" value="Ypt/Rab-GAP domain of gyp1p, domain 3"/>
    <property type="match status" value="1"/>
</dbReference>
<evidence type="ECO:0000259" key="3">
    <source>
        <dbReference type="PROSITE" id="PS50086"/>
    </source>
</evidence>
<dbReference type="SMART" id="SM00164">
    <property type="entry name" value="TBC"/>
    <property type="match status" value="1"/>
</dbReference>
<dbReference type="OrthoDB" id="1668230at2759"/>
<dbReference type="Pfam" id="PF00069">
    <property type="entry name" value="Pkinase"/>
    <property type="match status" value="1"/>
</dbReference>
<dbReference type="PROSITE" id="PS50086">
    <property type="entry name" value="TBC_RABGAP"/>
    <property type="match status" value="1"/>
</dbReference>
<evidence type="ECO:0008006" key="6">
    <source>
        <dbReference type="Google" id="ProtNLM"/>
    </source>
</evidence>
<evidence type="ECO:0000256" key="1">
    <source>
        <dbReference type="ARBA" id="ARBA00022468"/>
    </source>
</evidence>
<gene>
    <name evidence="4" type="ORF">BOKJ2_LOCUS6545</name>
</gene>